<feature type="domain" description="HTH iclR-type" evidence="4">
    <location>
        <begin position="17"/>
        <end position="78"/>
    </location>
</feature>
<evidence type="ECO:0000259" key="4">
    <source>
        <dbReference type="PROSITE" id="PS51077"/>
    </source>
</evidence>
<dbReference type="Pfam" id="PF01614">
    <property type="entry name" value="IclR_C"/>
    <property type="match status" value="1"/>
</dbReference>
<keyword evidence="2" id="KW-0238">DNA-binding</keyword>
<dbReference type="PANTHER" id="PTHR30136:SF24">
    <property type="entry name" value="HTH-TYPE TRANSCRIPTIONAL REPRESSOR ALLR"/>
    <property type="match status" value="1"/>
</dbReference>
<dbReference type="EMBL" id="JBICRM010000009">
    <property type="protein sequence ID" value="MFG1705038.1"/>
    <property type="molecule type" value="Genomic_DNA"/>
</dbReference>
<protein>
    <submittedName>
        <fullName evidence="6">IclR family transcriptional regulator</fullName>
    </submittedName>
</protein>
<proteinExistence type="predicted"/>
<evidence type="ECO:0000256" key="1">
    <source>
        <dbReference type="ARBA" id="ARBA00023015"/>
    </source>
</evidence>
<evidence type="ECO:0000256" key="3">
    <source>
        <dbReference type="ARBA" id="ARBA00023163"/>
    </source>
</evidence>
<name>A0ABW7AFU0_9ACTN</name>
<dbReference type="PROSITE" id="PS51077">
    <property type="entry name" value="HTH_ICLR"/>
    <property type="match status" value="1"/>
</dbReference>
<dbReference type="InterPro" id="IPR036388">
    <property type="entry name" value="WH-like_DNA-bd_sf"/>
</dbReference>
<feature type="domain" description="IclR-ED" evidence="5">
    <location>
        <begin position="79"/>
        <end position="263"/>
    </location>
</feature>
<keyword evidence="1" id="KW-0805">Transcription regulation</keyword>
<comment type="caution">
    <text evidence="6">The sequence shown here is derived from an EMBL/GenBank/DDBJ whole genome shotgun (WGS) entry which is preliminary data.</text>
</comment>
<reference evidence="6 7" key="1">
    <citation type="submission" date="2024-10" db="EMBL/GenBank/DDBJ databases">
        <authorList>
            <person name="Topkara A.R."/>
            <person name="Saygin H."/>
        </authorList>
    </citation>
    <scope>NUCLEOTIDE SEQUENCE [LARGE SCALE GENOMIC DNA]</scope>
    <source>
        <strain evidence="6 7">M3C6</strain>
    </source>
</reference>
<evidence type="ECO:0000313" key="6">
    <source>
        <dbReference type="EMBL" id="MFG1705038.1"/>
    </source>
</evidence>
<dbReference type="InterPro" id="IPR005471">
    <property type="entry name" value="Tscrpt_reg_IclR_N"/>
</dbReference>
<dbReference type="Pfam" id="PF09339">
    <property type="entry name" value="HTH_IclR"/>
    <property type="match status" value="1"/>
</dbReference>
<dbReference type="InterPro" id="IPR029016">
    <property type="entry name" value="GAF-like_dom_sf"/>
</dbReference>
<dbReference type="Proteomes" id="UP001603978">
    <property type="component" value="Unassembled WGS sequence"/>
</dbReference>
<organism evidence="6 7">
    <name type="scientific">Nonomuraea marmarensis</name>
    <dbReference type="NCBI Taxonomy" id="3351344"/>
    <lineage>
        <taxon>Bacteria</taxon>
        <taxon>Bacillati</taxon>
        <taxon>Actinomycetota</taxon>
        <taxon>Actinomycetes</taxon>
        <taxon>Streptosporangiales</taxon>
        <taxon>Streptosporangiaceae</taxon>
        <taxon>Nonomuraea</taxon>
    </lineage>
</organism>
<evidence type="ECO:0000256" key="2">
    <source>
        <dbReference type="ARBA" id="ARBA00023125"/>
    </source>
</evidence>
<dbReference type="PANTHER" id="PTHR30136">
    <property type="entry name" value="HELIX-TURN-HELIX TRANSCRIPTIONAL REGULATOR, ICLR FAMILY"/>
    <property type="match status" value="1"/>
</dbReference>
<gene>
    <name evidence="6" type="ORF">ACFLIM_17760</name>
</gene>
<evidence type="ECO:0000259" key="5">
    <source>
        <dbReference type="PROSITE" id="PS51078"/>
    </source>
</evidence>
<sequence>MTTSEDAPPEQAARSAVQAIDRAVAILRCFSSRSPELGISEISRATGLSTSTAHRLLTAMLHNRLVRQTAHRRYALGPLLIQLARSGAVPTTLRDIALGPMHELRDLTDETVGLHELLPSFERAVVDQVESRQPLRRTYTEMGEAIPLVYGAPGKAMLAFVPDATREKLLATPIRSVTPATITDPRLLRAQLDEVRERGFATSYAERTPGIRTVAAPIFDHTGKVIGCLSISGPETRMPHERMTELAPLVTSAAWTISEALGASLPEPEKLPGP</sequence>
<dbReference type="SMART" id="SM00346">
    <property type="entry name" value="HTH_ICLR"/>
    <property type="match status" value="1"/>
</dbReference>
<dbReference type="InterPro" id="IPR050707">
    <property type="entry name" value="HTH_MetabolicPath_Reg"/>
</dbReference>
<dbReference type="Gene3D" id="3.30.450.40">
    <property type="match status" value="1"/>
</dbReference>
<keyword evidence="7" id="KW-1185">Reference proteome</keyword>
<dbReference type="PROSITE" id="PS51078">
    <property type="entry name" value="ICLR_ED"/>
    <property type="match status" value="1"/>
</dbReference>
<keyword evidence="3" id="KW-0804">Transcription</keyword>
<dbReference type="RefSeq" id="WP_393166650.1">
    <property type="nucleotide sequence ID" value="NZ_JBICRM010000009.1"/>
</dbReference>
<dbReference type="SUPFAM" id="SSF55781">
    <property type="entry name" value="GAF domain-like"/>
    <property type="match status" value="1"/>
</dbReference>
<accession>A0ABW7AFU0</accession>
<evidence type="ECO:0000313" key="7">
    <source>
        <dbReference type="Proteomes" id="UP001603978"/>
    </source>
</evidence>
<dbReference type="Gene3D" id="1.10.10.10">
    <property type="entry name" value="Winged helix-like DNA-binding domain superfamily/Winged helix DNA-binding domain"/>
    <property type="match status" value="1"/>
</dbReference>
<dbReference type="SUPFAM" id="SSF46785">
    <property type="entry name" value="Winged helix' DNA-binding domain"/>
    <property type="match status" value="1"/>
</dbReference>
<dbReference type="InterPro" id="IPR036390">
    <property type="entry name" value="WH_DNA-bd_sf"/>
</dbReference>
<dbReference type="InterPro" id="IPR014757">
    <property type="entry name" value="Tscrpt_reg_IclR_C"/>
</dbReference>